<gene>
    <name evidence="3" type="ORF">DDQ50_07560</name>
</gene>
<dbReference type="PANTHER" id="PTHR47691:SF3">
    <property type="entry name" value="HTH-TYPE TRANSCRIPTIONAL REGULATOR RV0890C-RELATED"/>
    <property type="match status" value="1"/>
</dbReference>
<dbReference type="InterPro" id="IPR036388">
    <property type="entry name" value="WH-like_DNA-bd_sf"/>
</dbReference>
<feature type="coiled-coil region" evidence="1">
    <location>
        <begin position="97"/>
        <end position="124"/>
    </location>
</feature>
<evidence type="ECO:0000313" key="3">
    <source>
        <dbReference type="EMBL" id="PVZ96259.1"/>
    </source>
</evidence>
<accession>A0A2V1HXY2</accession>
<dbReference type="PRINTS" id="PR00364">
    <property type="entry name" value="DISEASERSIST"/>
</dbReference>
<dbReference type="OrthoDB" id="9812579at2"/>
<dbReference type="InterPro" id="IPR027417">
    <property type="entry name" value="P-loop_NTPase"/>
</dbReference>
<dbReference type="RefSeq" id="WP_116755993.1">
    <property type="nucleotide sequence ID" value="NZ_JBHUEX010000001.1"/>
</dbReference>
<dbReference type="InterPro" id="IPR049945">
    <property type="entry name" value="AAA_22"/>
</dbReference>
<dbReference type="Gene3D" id="1.10.10.10">
    <property type="entry name" value="Winged helix-like DNA-binding domain superfamily/Winged helix DNA-binding domain"/>
    <property type="match status" value="1"/>
</dbReference>
<dbReference type="Gene3D" id="3.40.50.300">
    <property type="entry name" value="P-loop containing nucleotide triphosphate hydrolases"/>
    <property type="match status" value="1"/>
</dbReference>
<dbReference type="InterPro" id="IPR005158">
    <property type="entry name" value="BTAD"/>
</dbReference>
<evidence type="ECO:0000256" key="1">
    <source>
        <dbReference type="SAM" id="Coils"/>
    </source>
</evidence>
<evidence type="ECO:0000313" key="4">
    <source>
        <dbReference type="Proteomes" id="UP000244893"/>
    </source>
</evidence>
<dbReference type="Gene3D" id="1.25.40.10">
    <property type="entry name" value="Tetratricopeptide repeat domain"/>
    <property type="match status" value="1"/>
</dbReference>
<dbReference type="Pfam" id="PF13401">
    <property type="entry name" value="AAA_22"/>
    <property type="match status" value="1"/>
</dbReference>
<dbReference type="InterPro" id="IPR011990">
    <property type="entry name" value="TPR-like_helical_dom_sf"/>
</dbReference>
<keyword evidence="4" id="KW-1185">Reference proteome</keyword>
<dbReference type="Pfam" id="PF03704">
    <property type="entry name" value="BTAD"/>
    <property type="match status" value="1"/>
</dbReference>
<dbReference type="EMBL" id="QEOP01000001">
    <property type="protein sequence ID" value="PVZ96259.1"/>
    <property type="molecule type" value="Genomic_DNA"/>
</dbReference>
<feature type="domain" description="Bacterial transcriptional activator" evidence="2">
    <location>
        <begin position="95"/>
        <end position="234"/>
    </location>
</feature>
<dbReference type="AlphaFoldDB" id="A0A2V1HXY2"/>
<keyword evidence="1" id="KW-0175">Coiled coil</keyword>
<comment type="caution">
    <text evidence="3">The sequence shown here is derived from an EMBL/GenBank/DDBJ whole genome shotgun (WGS) entry which is preliminary data.</text>
</comment>
<proteinExistence type="predicted"/>
<dbReference type="GO" id="GO:0016887">
    <property type="term" value="F:ATP hydrolysis activity"/>
    <property type="evidence" value="ECO:0007669"/>
    <property type="project" value="InterPro"/>
</dbReference>
<evidence type="ECO:0000259" key="2">
    <source>
        <dbReference type="SMART" id="SM01043"/>
    </source>
</evidence>
<dbReference type="InterPro" id="IPR058852">
    <property type="entry name" value="HTH_77"/>
</dbReference>
<dbReference type="SMART" id="SM01043">
    <property type="entry name" value="BTAD"/>
    <property type="match status" value="1"/>
</dbReference>
<name>A0A2V1HXY2_9MICO</name>
<dbReference type="PANTHER" id="PTHR47691">
    <property type="entry name" value="REGULATOR-RELATED"/>
    <property type="match status" value="1"/>
</dbReference>
<dbReference type="Pfam" id="PF25872">
    <property type="entry name" value="HTH_77"/>
    <property type="match status" value="1"/>
</dbReference>
<organism evidence="3 4">
    <name type="scientific">Amnibacterium flavum</name>
    <dbReference type="NCBI Taxonomy" id="2173173"/>
    <lineage>
        <taxon>Bacteria</taxon>
        <taxon>Bacillati</taxon>
        <taxon>Actinomycetota</taxon>
        <taxon>Actinomycetes</taxon>
        <taxon>Micrococcales</taxon>
        <taxon>Microbacteriaceae</taxon>
        <taxon>Amnibacterium</taxon>
    </lineage>
</organism>
<reference evidence="3 4" key="1">
    <citation type="submission" date="2018-05" db="EMBL/GenBank/DDBJ databases">
        <title>Amnibacterium sp. M8JJ-5, whole genome shotgun sequence.</title>
        <authorList>
            <person name="Tuo L."/>
        </authorList>
    </citation>
    <scope>NUCLEOTIDE SEQUENCE [LARGE SCALE GENOMIC DNA]</scope>
    <source>
        <strain evidence="3 4">M8JJ-5</strain>
    </source>
</reference>
<dbReference type="Proteomes" id="UP000244893">
    <property type="component" value="Unassembled WGS sequence"/>
</dbReference>
<protein>
    <recommendedName>
        <fullName evidence="2">Bacterial transcriptional activator domain-containing protein</fullName>
    </recommendedName>
</protein>
<dbReference type="SUPFAM" id="SSF52540">
    <property type="entry name" value="P-loop containing nucleoside triphosphate hydrolases"/>
    <property type="match status" value="1"/>
</dbReference>
<dbReference type="SUPFAM" id="SSF48452">
    <property type="entry name" value="TPR-like"/>
    <property type="match status" value="1"/>
</dbReference>
<sequence length="918" mass="98245">MSVRVSLLGGFAVSGDSAPEQVRGLIPQAVLARLAIARGEPIRAETLVRDLWLEPPDEVLSSLRAHVSRLRSRGWADVLSGGRDGYRLDADAVTVDVVELEDLVSRAGAEAEEVQRELGEALRRWHPEPLAWAREFPFSVPLAGRVAALRREAVVQLAAARISSGDAAAAVLILQPLAESTPLDGDLQRSLAGALARTGRSGDALRVLDHHIDASRDSGVDPHPEASAMRLAVLRQDPDIVGLADANAAPVERVGIPLPLTRFVGRADLLRTLERGRASSRLVTLTGAAGVGKTRLAVESTRRIDIADDEVQWLVDLTPATADDVLSRIAETVGAAEQTFDAIERAIAGRRALLVLDNAEHVLGSVAAACSRLLGLCAGLSILVTSREALRMPGERVIAVPPLVGEQLSDAVQLFLERATDASGVQSWDREQMRVIETLCTALDGLPLAIELAASRLDVLGIDELATSLRTAPDPPSRRGDGGRHETIDSAIEWSVRLTTPHERELLAQLAGFAGPFTLDMVSGICEVEDRDVRQLAVSLARKSLVHSLAGVGERRFRLLESVKQYMHRVHPDPHAASWSARHAAWFGDAAVRAAAMLTSADAAATRPRLREIRADFDQALAWSLANGERRIALSVVGSLGRFWAERGAGREVLDLIDEALALPGPTHPDEAASALRAAAFIAAVVLDPLTVVRYNRRHLEMAKQARDPVHGMLASTMCAFFAIAGGDAAEMDRLLADSETYRERITDESRWAIADHLAIRGEVLRVAGRPAASLDSLGQAYRLGGEVGHGWARANSSLVSGKTLIDVGRAADALGIIRIGAIRFLEGDDPSSALATASVYASALAALDRMPAAAEMIGAVDALGARFGYRANAVDPDYAERTRARVQAALPAEQWEAALARGRTRSIQWLVENLSAS</sequence>